<dbReference type="STRING" id="1041930.Mtc_0381"/>
<evidence type="ECO:0000259" key="8">
    <source>
        <dbReference type="SMART" id="SM00934"/>
    </source>
</evidence>
<keyword evidence="1 7" id="KW-0456">Lyase</keyword>
<dbReference type="NCBIfam" id="TIGR03126">
    <property type="entry name" value="one_C_fae"/>
    <property type="match status" value="1"/>
</dbReference>
<dbReference type="InterPro" id="IPR013785">
    <property type="entry name" value="Aldolase_TIM"/>
</dbReference>
<dbReference type="PANTHER" id="PTHR35039">
    <property type="entry name" value="3-KETO-L-GULONATE-6-PHOSPHATE DECARBOXYLASE SGBH-RELATED"/>
    <property type="match status" value="1"/>
</dbReference>
<name>H8IA85_METCZ</name>
<dbReference type="EC" id="4.1.2.43" evidence="7"/>
<dbReference type="eggNOG" id="arCOG00103">
    <property type="taxonomic scope" value="Archaea"/>
</dbReference>
<dbReference type="InterPro" id="IPR020868">
    <property type="entry name" value="Fae/Hps"/>
</dbReference>
<dbReference type="SUPFAM" id="SSF51366">
    <property type="entry name" value="Ribulose-phoshate binding barrel"/>
    <property type="match status" value="1"/>
</dbReference>
<dbReference type="AlphaFoldDB" id="H8IA85"/>
<dbReference type="FunFam" id="3.30.230.60:FF:000001">
    <property type="entry name" value="5,6,7,8-tetrahydromethanopterin hydro-lyase"/>
    <property type="match status" value="1"/>
</dbReference>
<protein>
    <recommendedName>
        <fullName evidence="7">Bifunctional enzyme Fae/Hps</fullName>
    </recommendedName>
    <domain>
        <recommendedName>
            <fullName evidence="7">5,6,7,8-tetrahydromethanopterin hydro-lyase</fullName>
            <ecNumber evidence="7">4.2.1.147</ecNumber>
        </recommendedName>
        <alternativeName>
            <fullName evidence="7">Formaldehyde-activating enzyme</fullName>
            <shortName evidence="7">Fae</shortName>
        </alternativeName>
    </domain>
    <domain>
        <recommendedName>
            <fullName evidence="7">3-hexulose-6-phosphate synthase</fullName>
            <shortName evidence="7">HPS</shortName>
            <ecNumber evidence="7">4.1.2.43</ecNumber>
        </recommendedName>
        <alternativeName>
            <fullName evidence="7">D-arabino-3-hexulose-6-phosphate formaldehyde lyase</fullName>
        </alternativeName>
    </domain>
</protein>
<dbReference type="UniPathway" id="UPA00293"/>
<dbReference type="CDD" id="cd04726">
    <property type="entry name" value="KGPDC_HPS"/>
    <property type="match status" value="1"/>
</dbReference>
<dbReference type="Gene3D" id="3.30.230.60">
    <property type="entry name" value="Formaldehyde-activating enzyme"/>
    <property type="match status" value="1"/>
</dbReference>
<keyword evidence="2 7" id="KW-0511">Multifunctional enzyme</keyword>
<evidence type="ECO:0000256" key="5">
    <source>
        <dbReference type="ARBA" id="ARBA00056998"/>
    </source>
</evidence>
<dbReference type="HOGENOM" id="CLU_701335_0_0_2"/>
<dbReference type="InterPro" id="IPR011060">
    <property type="entry name" value="RibuloseP-bd_barrel"/>
</dbReference>
<feature type="region of interest" description="Formaldehyde-activating enzyme" evidence="7">
    <location>
        <begin position="1"/>
        <end position="168"/>
    </location>
</feature>
<reference evidence="9 10" key="1">
    <citation type="journal article" date="2012" name="J. Bacteriol.">
        <title>Complete genome sequence of a thermophilic methanogen, Methanocella conradii HZ254, isolated from Chinese rice field soil.</title>
        <authorList>
            <person name="Lu Z."/>
            <person name="Lu Y."/>
        </authorList>
    </citation>
    <scope>NUCLEOTIDE SEQUENCE [LARGE SCALE GENOMIC DNA]</scope>
    <source>
        <strain evidence="10">DSM 24694 / JCM 17849 / CGMCC 1.5162 / HZ254</strain>
    </source>
</reference>
<comment type="similarity">
    <text evidence="7">In the N-terminal section; belongs to the formaldehyde-activating enzyme family.</text>
</comment>
<organism evidence="9 10">
    <name type="scientific">Methanocella conradii (strain DSM 24694 / JCM 17849 / CGMCC 1.5162 / HZ254)</name>
    <dbReference type="NCBI Taxonomy" id="1041930"/>
    <lineage>
        <taxon>Archaea</taxon>
        <taxon>Methanobacteriati</taxon>
        <taxon>Methanobacteriota</taxon>
        <taxon>Stenosarchaea group</taxon>
        <taxon>Methanomicrobia</taxon>
        <taxon>Methanocellales</taxon>
        <taxon>Methanocellaceae</taxon>
        <taxon>Methanocella</taxon>
    </lineage>
</organism>
<dbReference type="InterPro" id="IPR020568">
    <property type="entry name" value="Ribosomal_Su5_D2-typ_SF"/>
</dbReference>
<dbReference type="Pfam" id="PF00215">
    <property type="entry name" value="OMPdecase"/>
    <property type="match status" value="1"/>
</dbReference>
<dbReference type="GO" id="GO:0019854">
    <property type="term" value="P:L-ascorbic acid catabolic process"/>
    <property type="evidence" value="ECO:0007669"/>
    <property type="project" value="TreeGrafter"/>
</dbReference>
<dbReference type="GO" id="GO:0016051">
    <property type="term" value="P:carbohydrate biosynthetic process"/>
    <property type="evidence" value="ECO:0007669"/>
    <property type="project" value="UniProtKB-UniRule"/>
</dbReference>
<feature type="binding site" evidence="7">
    <location>
        <position position="90"/>
    </location>
    <ligand>
        <name>substrate</name>
    </ligand>
</feature>
<dbReference type="SMART" id="SM00934">
    <property type="entry name" value="OMPdecase"/>
    <property type="match status" value="1"/>
</dbReference>
<feature type="active site" description="Proton donor" evidence="7">
    <location>
        <position position="24"/>
    </location>
</feature>
<dbReference type="GO" id="GO:0016840">
    <property type="term" value="F:carbon-nitrogen lyase activity"/>
    <property type="evidence" value="ECO:0007669"/>
    <property type="project" value="InterPro"/>
</dbReference>
<dbReference type="HAMAP" id="MF_01268">
    <property type="entry name" value="Fae_Hps"/>
    <property type="match status" value="1"/>
</dbReference>
<evidence type="ECO:0000256" key="6">
    <source>
        <dbReference type="ARBA" id="ARBA00061519"/>
    </source>
</evidence>
<dbReference type="GO" id="GO:0016836">
    <property type="term" value="F:hydro-lyase activity"/>
    <property type="evidence" value="ECO:0007669"/>
    <property type="project" value="UniProtKB-UniRule"/>
</dbReference>
<sequence>MRYEVGIVYLVGEALVGEGNEVAHIDLLVGDKAGPVGMAFANGMTNLSMGHTPLLAVIRPNLIPKPATLIIPKVTIKSLDQANKMFGPAQAAVAKAVADAVEEGIIPREQCEELVIIASVFIHPEAKDYTRIYKYNYGATKLALTRAMEKFPGVDKVLYEKDRGVHGVMGYKIMRLWDPPYLQVAIDTPDIAVVERVLTQAPRNDHIIFEAGTPLIKRYGLEVISKIRQIKRDAFIVADLKTLDTGNLEARMAADATADAVVCSGLAPLETIEKFCEEARKVGIYSIIDMLNVGDPAKVVESLRHKPDIVELHRGIDTEARKAEHAWGNIPAIKKAAGGKKLLVAVAGGVKAENVEVALKGGADILVVGRAITNAKDIEGATRAFLRAMHKDEIDQFRIMTDF</sequence>
<gene>
    <name evidence="9" type="primary">fae</name>
    <name evidence="7" type="synonym">fae-hps</name>
    <name evidence="9" type="ordered locus">Mtc_0381</name>
</gene>
<dbReference type="InterPro" id="IPR014826">
    <property type="entry name" value="HCHO-activating_enzyme"/>
</dbReference>
<proteinExistence type="inferred from homology"/>
<dbReference type="GO" id="GO:0006207">
    <property type="term" value="P:'de novo' pyrimidine nucleobase biosynthetic process"/>
    <property type="evidence" value="ECO:0007669"/>
    <property type="project" value="InterPro"/>
</dbReference>
<dbReference type="InterPro" id="IPR037075">
    <property type="entry name" value="HCHO-activating_enzyme_sf"/>
</dbReference>
<evidence type="ECO:0000256" key="2">
    <source>
        <dbReference type="ARBA" id="ARBA00023268"/>
    </source>
</evidence>
<dbReference type="Gene3D" id="3.20.20.70">
    <property type="entry name" value="Aldolase class I"/>
    <property type="match status" value="1"/>
</dbReference>
<comment type="pathway">
    <text evidence="7">Carbohydrate biosynthesis; D-ribose 5-phosphate biosynthesis.</text>
</comment>
<feature type="binding site" evidence="7">
    <location>
        <position position="73"/>
    </location>
    <ligand>
        <name>substrate</name>
    </ligand>
</feature>
<evidence type="ECO:0000256" key="4">
    <source>
        <dbReference type="ARBA" id="ARBA00052457"/>
    </source>
</evidence>
<accession>H8IA85</accession>
<dbReference type="GO" id="GO:0004590">
    <property type="term" value="F:orotidine-5'-phosphate decarboxylase activity"/>
    <property type="evidence" value="ECO:0007669"/>
    <property type="project" value="InterPro"/>
</dbReference>
<feature type="domain" description="Orotidine 5'-phosphate decarboxylase" evidence="8">
    <location>
        <begin position="181"/>
        <end position="385"/>
    </location>
</feature>
<dbReference type="EMBL" id="CP003243">
    <property type="protein sequence ID" value="AFC99151.1"/>
    <property type="molecule type" value="Genomic_DNA"/>
</dbReference>
<keyword evidence="10" id="KW-1185">Reference proteome</keyword>
<evidence type="ECO:0000256" key="7">
    <source>
        <dbReference type="HAMAP-Rule" id="MF_01268"/>
    </source>
</evidence>
<evidence type="ECO:0000313" key="9">
    <source>
        <dbReference type="EMBL" id="AFC99151.1"/>
    </source>
</evidence>
<evidence type="ECO:0000256" key="1">
    <source>
        <dbReference type="ARBA" id="ARBA00023239"/>
    </source>
</evidence>
<dbReference type="SUPFAM" id="SSF54211">
    <property type="entry name" value="Ribosomal protein S5 domain 2-like"/>
    <property type="match status" value="1"/>
</dbReference>
<feature type="binding site" evidence="7">
    <location>
        <position position="55"/>
    </location>
    <ligand>
        <name>substrate</name>
    </ligand>
</feature>
<keyword evidence="3 7" id="KW-0119">Carbohydrate metabolism</keyword>
<comment type="function">
    <text evidence="7">Catalyzes the reversible formation of ribulose-5-phosphate and formaldehyde from 3-hexulose-6-phosphate.</text>
</comment>
<evidence type="ECO:0000256" key="3">
    <source>
        <dbReference type="ARBA" id="ARBA00023277"/>
    </source>
</evidence>
<dbReference type="GO" id="GO:0043801">
    <property type="term" value="F:hexulose-6-phosphate synthase activity"/>
    <property type="evidence" value="ECO:0007669"/>
    <property type="project" value="UniProtKB-UniRule"/>
</dbReference>
<feature type="binding site" evidence="7">
    <location>
        <position position="26"/>
    </location>
    <ligand>
        <name>substrate</name>
    </ligand>
</feature>
<comment type="catalytic activity">
    <reaction evidence="4 7">
        <text>5,6,7,8-tetrahydromethanopterin + formaldehyde = 5,10-methylenetetrahydromethanopterin + H2O</text>
        <dbReference type="Rhea" id="RHEA:24678"/>
        <dbReference type="ChEBI" id="CHEBI:15377"/>
        <dbReference type="ChEBI" id="CHEBI:16842"/>
        <dbReference type="ChEBI" id="CHEBI:57818"/>
        <dbReference type="ChEBI" id="CHEBI:58103"/>
        <dbReference type="EC" id="4.2.1.147"/>
    </reaction>
</comment>
<feature type="binding site" evidence="7">
    <location>
        <position position="75"/>
    </location>
    <ligand>
        <name>substrate</name>
    </ligand>
</feature>
<feature type="region of interest" description="3-hexulose-6-phosphate synthase" evidence="7">
    <location>
        <begin position="169"/>
        <end position="403"/>
    </location>
</feature>
<dbReference type="NCBIfam" id="NF009833">
    <property type="entry name" value="PRK13307.1"/>
    <property type="match status" value="1"/>
</dbReference>
<evidence type="ECO:0000313" key="10">
    <source>
        <dbReference type="Proteomes" id="UP000005233"/>
    </source>
</evidence>
<comment type="function">
    <text evidence="5 7">Catalyzes the condensation of formaldehyde with tetrahydromethanopterin (H(4)MPT) to 5,10-methylenetetrahydromethanopterin.</text>
</comment>
<comment type="similarity">
    <text evidence="6">Belongs to the formaldehyde-activating enzyme family.</text>
</comment>
<dbReference type="Proteomes" id="UP000005233">
    <property type="component" value="Chromosome"/>
</dbReference>
<dbReference type="InterPro" id="IPR001754">
    <property type="entry name" value="OMPdeCOase_dom"/>
</dbReference>
<dbReference type="GO" id="GO:0033982">
    <property type="term" value="F:3-dehydro-L-gulonate-6-phosphate decarboxylase activity"/>
    <property type="evidence" value="ECO:0007669"/>
    <property type="project" value="TreeGrafter"/>
</dbReference>
<dbReference type="EC" id="4.2.1.147" evidence="7"/>
<dbReference type="PANTHER" id="PTHR35039:SF3">
    <property type="entry name" value="3-KETO-L-GULONATE-6-PHOSPHATE DECARBOXYLASE SGBH-RELATED"/>
    <property type="match status" value="1"/>
</dbReference>
<comment type="similarity">
    <text evidence="7">In the C-terminal section; belongs to the HPS/KGPDC family. HPS subfamily.</text>
</comment>
<dbReference type="Pfam" id="PF08714">
    <property type="entry name" value="Fae"/>
    <property type="match status" value="1"/>
</dbReference>
<dbReference type="KEGG" id="mez:Mtc_0381"/>
<dbReference type="InterPro" id="IPR041710">
    <property type="entry name" value="HPS/KGPDC"/>
</dbReference>
<comment type="catalytic activity">
    <reaction evidence="7">
        <text>D-ribulose 5-phosphate + formaldehyde = D-arabino-hex-3-ulose 6-phosphate</text>
        <dbReference type="Rhea" id="RHEA:25201"/>
        <dbReference type="ChEBI" id="CHEBI:16842"/>
        <dbReference type="ChEBI" id="CHEBI:58121"/>
        <dbReference type="ChEBI" id="CHEBI:58542"/>
        <dbReference type="EC" id="4.1.2.43"/>
    </reaction>
</comment>